<protein>
    <submittedName>
        <fullName evidence="2">Similar to amine oxidase</fullName>
    </submittedName>
</protein>
<dbReference type="PANTHER" id="PTHR42923">
    <property type="entry name" value="PROTOPORPHYRINOGEN OXIDASE"/>
    <property type="match status" value="1"/>
</dbReference>
<dbReference type="InterPro" id="IPR036188">
    <property type="entry name" value="FAD/NAD-bd_sf"/>
</dbReference>
<dbReference type="OMA" id="WYTGNAI"/>
<evidence type="ECO:0000313" key="3">
    <source>
        <dbReference type="Proteomes" id="UP000002668"/>
    </source>
</evidence>
<dbReference type="HOGENOM" id="CLU_028280_0_0_1"/>
<dbReference type="PANTHER" id="PTHR42923:SF26">
    <property type="entry name" value="FMN REDUCTASE LOT6, PUTATIVE (AFU_ORTHOLOGUE AFUA_7G06600)-RELATED"/>
    <property type="match status" value="1"/>
</dbReference>
<dbReference type="Gene3D" id="3.30.70.1990">
    <property type="match status" value="1"/>
</dbReference>
<sequence length="467" mass="51715">MSLAKFLLFSLGASASFIRPSNYGRSEVVNTDVVIIGGGASGAYGAVRVQDMGKKFLLIEKEDRLGGHTSTWRDPVTGNPFDYGVEVFMNMTISRDFFARFNVATQAPVFGASQTLYADFRDGQVVNYTAPSQEEMNAALRRLAVEWNKYESMILPTSSGFPAGNQIPEDLLLPWAEFARKYDVEAATSRIWGAVVIDPRTSRMIDMWKGMDPSVLRGTMQPVSSNNSEIFGKMTEYLGQNVWFESQVVSSKRSAKGVQLQVRRKDGSMTTINAKRLLISAGPETLTREVFDLDATEEKLLHSHTGDRYFVGIVAHPSLPAYAVFNSLPEAAPANHGITPVIPFLQSFNFIGNSSSGPLYRVVVATPMSMNMDGAKDVVRTSLQKMMDAGTLPTGDINRLDFKSFDDHGMLYRRWTVDQMRGDIIRQVNALQGLRSTWYTGAAWAAHNAAMLWNTTETILPRVLQGI</sequence>
<keyword evidence="1" id="KW-0732">Signal</keyword>
<dbReference type="VEuPathDB" id="FungiDB:LEMA_P103640.1"/>
<name>E5A0T7_LEPMJ</name>
<dbReference type="Pfam" id="PF13450">
    <property type="entry name" value="NAD_binding_8"/>
    <property type="match status" value="1"/>
</dbReference>
<dbReference type="InterPro" id="IPR050464">
    <property type="entry name" value="Zeta_carotene_desat/Oxidored"/>
</dbReference>
<dbReference type="EMBL" id="FP929131">
    <property type="protein sequence ID" value="CBX97233.1"/>
    <property type="molecule type" value="Genomic_DNA"/>
</dbReference>
<feature type="chain" id="PRO_5012971769" evidence="1">
    <location>
        <begin position="16"/>
        <end position="467"/>
    </location>
</feature>
<accession>E5A0T7</accession>
<feature type="signal peptide" evidence="1">
    <location>
        <begin position="1"/>
        <end position="15"/>
    </location>
</feature>
<dbReference type="InParanoid" id="E5A0T7"/>
<gene>
    <name evidence="2" type="ORF">LEMA_P103640.1</name>
</gene>
<proteinExistence type="predicted"/>
<dbReference type="STRING" id="985895.E5A0T7"/>
<dbReference type="OrthoDB" id="68575at2759"/>
<dbReference type="Proteomes" id="UP000002668">
    <property type="component" value="Genome"/>
</dbReference>
<dbReference type="Gene3D" id="3.50.50.60">
    <property type="entry name" value="FAD/NAD(P)-binding domain"/>
    <property type="match status" value="1"/>
</dbReference>
<dbReference type="SUPFAM" id="SSF51905">
    <property type="entry name" value="FAD/NAD(P)-binding domain"/>
    <property type="match status" value="1"/>
</dbReference>
<evidence type="ECO:0000313" key="2">
    <source>
        <dbReference type="EMBL" id="CBX97233.1"/>
    </source>
</evidence>
<dbReference type="AlphaFoldDB" id="E5A0T7"/>
<dbReference type="Gene3D" id="1.10.405.20">
    <property type="match status" value="1"/>
</dbReference>
<dbReference type="eggNOG" id="ENOG502SIR2">
    <property type="taxonomic scope" value="Eukaryota"/>
</dbReference>
<organism evidence="3">
    <name type="scientific">Leptosphaeria maculans (strain JN3 / isolate v23.1.3 / race Av1-4-5-6-7-8)</name>
    <name type="common">Blackleg fungus</name>
    <name type="synonym">Phoma lingam</name>
    <dbReference type="NCBI Taxonomy" id="985895"/>
    <lineage>
        <taxon>Eukaryota</taxon>
        <taxon>Fungi</taxon>
        <taxon>Dikarya</taxon>
        <taxon>Ascomycota</taxon>
        <taxon>Pezizomycotina</taxon>
        <taxon>Dothideomycetes</taxon>
        <taxon>Pleosporomycetidae</taxon>
        <taxon>Pleosporales</taxon>
        <taxon>Pleosporineae</taxon>
        <taxon>Leptosphaeriaceae</taxon>
        <taxon>Plenodomus</taxon>
        <taxon>Plenodomus lingam/Leptosphaeria maculans species complex</taxon>
    </lineage>
</organism>
<reference evidence="3" key="1">
    <citation type="journal article" date="2011" name="Nat. Commun.">
        <title>Effector diversification within compartments of the Leptosphaeria maculans genome affected by Repeat-Induced Point mutations.</title>
        <authorList>
            <person name="Rouxel T."/>
            <person name="Grandaubert J."/>
            <person name="Hane J.K."/>
            <person name="Hoede C."/>
            <person name="van de Wouw A.P."/>
            <person name="Couloux A."/>
            <person name="Dominguez V."/>
            <person name="Anthouard V."/>
            <person name="Bally P."/>
            <person name="Bourras S."/>
            <person name="Cozijnsen A.J."/>
            <person name="Ciuffetti L.M."/>
            <person name="Degrave A."/>
            <person name="Dilmaghani A."/>
            <person name="Duret L."/>
            <person name="Fudal I."/>
            <person name="Goodwin S.B."/>
            <person name="Gout L."/>
            <person name="Glaser N."/>
            <person name="Linglin J."/>
            <person name="Kema G.H.J."/>
            <person name="Lapalu N."/>
            <person name="Lawrence C.B."/>
            <person name="May K."/>
            <person name="Meyer M."/>
            <person name="Ollivier B."/>
            <person name="Poulain J."/>
            <person name="Schoch C.L."/>
            <person name="Simon A."/>
            <person name="Spatafora J.W."/>
            <person name="Stachowiak A."/>
            <person name="Turgeon B.G."/>
            <person name="Tyler B.M."/>
            <person name="Vincent D."/>
            <person name="Weissenbach J."/>
            <person name="Amselem J."/>
            <person name="Quesneville H."/>
            <person name="Oliver R.P."/>
            <person name="Wincker P."/>
            <person name="Balesdent M.-H."/>
            <person name="Howlett B.J."/>
        </authorList>
    </citation>
    <scope>NUCLEOTIDE SEQUENCE [LARGE SCALE GENOMIC DNA]</scope>
    <source>
        <strain evidence="3">JN3 / isolate v23.1.3 / race Av1-4-5-6-7-8</strain>
    </source>
</reference>
<evidence type="ECO:0000256" key="1">
    <source>
        <dbReference type="SAM" id="SignalP"/>
    </source>
</evidence>
<keyword evidence="3" id="KW-1185">Reference proteome</keyword>
<dbReference type="GO" id="GO:0016491">
    <property type="term" value="F:oxidoreductase activity"/>
    <property type="evidence" value="ECO:0007669"/>
    <property type="project" value="TreeGrafter"/>
</dbReference>